<protein>
    <submittedName>
        <fullName evidence="2">Uncharacterized protein</fullName>
    </submittedName>
</protein>
<accession>A0ABT9JBN1</accession>
<feature type="region of interest" description="Disordered" evidence="1">
    <location>
        <begin position="130"/>
        <end position="157"/>
    </location>
</feature>
<comment type="caution">
    <text evidence="2">The sequence shown here is derived from an EMBL/GenBank/DDBJ whole genome shotgun (WGS) entry which is preliminary data.</text>
</comment>
<reference evidence="2 3" key="1">
    <citation type="submission" date="2023-08" db="EMBL/GenBank/DDBJ databases">
        <authorList>
            <person name="Park J.-S."/>
        </authorList>
    </citation>
    <scope>NUCLEOTIDE SEQUENCE [LARGE SCALE GENOMIC DNA]</scope>
    <source>
        <strain evidence="2 3">2205BS29-5</strain>
    </source>
</reference>
<dbReference type="EMBL" id="JAVAMQ010000005">
    <property type="protein sequence ID" value="MDP5307005.1"/>
    <property type="molecule type" value="Genomic_DNA"/>
</dbReference>
<keyword evidence="3" id="KW-1185">Reference proteome</keyword>
<gene>
    <name evidence="2" type="ORF">Q5Y72_07855</name>
</gene>
<evidence type="ECO:0000256" key="1">
    <source>
        <dbReference type="SAM" id="MobiDB-lite"/>
    </source>
</evidence>
<evidence type="ECO:0000313" key="3">
    <source>
        <dbReference type="Proteomes" id="UP001224997"/>
    </source>
</evidence>
<organism evidence="2 3">
    <name type="scientific">Paracoccus spongiarum</name>
    <dbReference type="NCBI Taxonomy" id="3064387"/>
    <lineage>
        <taxon>Bacteria</taxon>
        <taxon>Pseudomonadati</taxon>
        <taxon>Pseudomonadota</taxon>
        <taxon>Alphaproteobacteria</taxon>
        <taxon>Rhodobacterales</taxon>
        <taxon>Paracoccaceae</taxon>
        <taxon>Paracoccus</taxon>
    </lineage>
</organism>
<evidence type="ECO:0000313" key="2">
    <source>
        <dbReference type="EMBL" id="MDP5307005.1"/>
    </source>
</evidence>
<sequence length="157" mass="16792">MSVHPMSKFNDVIAALQLLGAVPGGAENDPACHALEALKAASLGRPGPGSPLPGPDRPTWAAFRRLERENQMLVDHAEMLACALGACPNCWGTIEDCEDCGGVGRPGAFAPDRACFDRFVLPVIARVMGHDDDRSEDDETPIPPQRRGRDHPLSTSL</sequence>
<dbReference type="RefSeq" id="WP_305962851.1">
    <property type="nucleotide sequence ID" value="NZ_JAVAMQ010000005.1"/>
</dbReference>
<name>A0ABT9JBN1_9RHOB</name>
<proteinExistence type="predicted"/>
<dbReference type="Proteomes" id="UP001224997">
    <property type="component" value="Unassembled WGS sequence"/>
</dbReference>